<name>A0A6D0IDM1_ECOLX</name>
<feature type="transmembrane region" description="Helical" evidence="1">
    <location>
        <begin position="48"/>
        <end position="65"/>
    </location>
</feature>
<organism evidence="2 3">
    <name type="scientific">Escherichia coli</name>
    <dbReference type="NCBI Taxonomy" id="562"/>
    <lineage>
        <taxon>Bacteria</taxon>
        <taxon>Pseudomonadati</taxon>
        <taxon>Pseudomonadota</taxon>
        <taxon>Gammaproteobacteria</taxon>
        <taxon>Enterobacterales</taxon>
        <taxon>Enterobacteriaceae</taxon>
        <taxon>Escherichia</taxon>
    </lineage>
</organism>
<sequence>MTYLRINPVLALLLLLTVIAAALPFISYAPNRLVSGEGRHLWQLWPQTIWMLVGVGCAWLTACFIPGKKGSICALILAQFVFVLLVWGAGKAATQLAQNGSALARTSLGSGFWLAAALALLACSDAIRRISTHPLW</sequence>
<evidence type="ECO:0000313" key="3">
    <source>
        <dbReference type="Proteomes" id="UP000430387"/>
    </source>
</evidence>
<evidence type="ECO:0000313" key="2">
    <source>
        <dbReference type="EMBL" id="MWR14901.1"/>
    </source>
</evidence>
<comment type="caution">
    <text evidence="2">The sequence shown here is derived from an EMBL/GenBank/DDBJ whole genome shotgun (WGS) entry which is preliminary data.</text>
</comment>
<protein>
    <submittedName>
        <fullName evidence="2">Glycine betaine ABC transporter permease YehY</fullName>
    </submittedName>
</protein>
<keyword evidence="1" id="KW-0472">Membrane</keyword>
<keyword evidence="1" id="KW-1133">Transmembrane helix</keyword>
<reference evidence="2 3" key="1">
    <citation type="submission" date="2019-12" db="EMBL/GenBank/DDBJ databases">
        <title>Enteriobacteria Tanzani isolates_8377-8380.</title>
        <authorList>
            <person name="Subbiah M."/>
            <person name="Call D."/>
        </authorList>
    </citation>
    <scope>NUCLEOTIDE SEQUENCE [LARGE SCALE GENOMIC DNA]</scope>
    <source>
        <strain evidence="2 3">8380wG1</strain>
    </source>
</reference>
<dbReference type="AlphaFoldDB" id="A0A6D0IDM1"/>
<keyword evidence="1" id="KW-0812">Transmembrane</keyword>
<proteinExistence type="predicted"/>
<gene>
    <name evidence="2" type="primary">yehY</name>
    <name evidence="2" type="ORF">GQA06_14060</name>
</gene>
<feature type="non-terminal residue" evidence="2">
    <location>
        <position position="136"/>
    </location>
</feature>
<dbReference type="EMBL" id="WTQJ01000314">
    <property type="protein sequence ID" value="MWR14901.1"/>
    <property type="molecule type" value="Genomic_DNA"/>
</dbReference>
<feature type="transmembrane region" description="Helical" evidence="1">
    <location>
        <begin position="72"/>
        <end position="90"/>
    </location>
</feature>
<feature type="transmembrane region" description="Helical" evidence="1">
    <location>
        <begin position="102"/>
        <end position="123"/>
    </location>
</feature>
<dbReference type="Proteomes" id="UP000430387">
    <property type="component" value="Unassembled WGS sequence"/>
</dbReference>
<evidence type="ECO:0000256" key="1">
    <source>
        <dbReference type="SAM" id="Phobius"/>
    </source>
</evidence>
<accession>A0A6D0IDM1</accession>